<dbReference type="EMBL" id="CP027845">
    <property type="protein sequence ID" value="AVP87654.1"/>
    <property type="molecule type" value="Genomic_DNA"/>
</dbReference>
<reference evidence="1 2" key="1">
    <citation type="submission" date="2018-03" db="EMBL/GenBank/DDBJ databases">
        <title>A gene transfer event suggests a long-term partnership between eustigmatophyte algae and a novel lineage of endosymbiotic bacteria.</title>
        <authorList>
            <person name="Yurchenko T."/>
            <person name="Sevcikova T."/>
            <person name="Pribyl P."/>
            <person name="El Karkouri K."/>
            <person name="Klimes V."/>
            <person name="Amaral R."/>
            <person name="Zbrankova V."/>
            <person name="Kim E."/>
            <person name="Raoult D."/>
            <person name="Santos L.M.A."/>
            <person name="Elias M."/>
        </authorList>
    </citation>
    <scope>NUCLEOTIDE SEQUENCE [LARGE SCALE GENOMIC DNA]</scope>
    <source>
        <strain evidence="1">CCALA 838</strain>
    </source>
</reference>
<dbReference type="RefSeq" id="WP_158706849.1">
    <property type="nucleotide sequence ID" value="NZ_CP027845.1"/>
</dbReference>
<evidence type="ECO:0000313" key="1">
    <source>
        <dbReference type="EMBL" id="AVP87654.1"/>
    </source>
</evidence>
<dbReference type="Proteomes" id="UP000241762">
    <property type="component" value="Chromosome"/>
</dbReference>
<sequence length="55" mass="5835">MYVILLKAQSLVAVFSIKSSCFGSLAHCLPQSWKGASSELHIALAALNSIDISTI</sequence>
<proteinExistence type="predicted"/>
<name>A0A2P1P8R3_9RICK</name>
<organism evidence="1 2">
    <name type="scientific">Candidatus Phycorickettsia trachydisci</name>
    <dbReference type="NCBI Taxonomy" id="2115978"/>
    <lineage>
        <taxon>Bacteria</taxon>
        <taxon>Pseudomonadati</taxon>
        <taxon>Pseudomonadota</taxon>
        <taxon>Alphaproteobacteria</taxon>
        <taxon>Rickettsiales</taxon>
        <taxon>Rickettsiaceae</taxon>
        <taxon>Candidatus Phycorickettsia</taxon>
    </lineage>
</organism>
<keyword evidence="2" id="KW-1185">Reference proteome</keyword>
<protein>
    <submittedName>
        <fullName evidence="1">Uncharacterized protein</fullName>
    </submittedName>
</protein>
<dbReference type="AlphaFoldDB" id="A0A2P1P8R3"/>
<dbReference type="KEGG" id="ptc:phytr_7140"/>
<accession>A0A2P1P8R3</accession>
<gene>
    <name evidence="1" type="ORF">phytr_7140</name>
</gene>
<evidence type="ECO:0000313" key="2">
    <source>
        <dbReference type="Proteomes" id="UP000241762"/>
    </source>
</evidence>